<evidence type="ECO:0000259" key="1">
    <source>
        <dbReference type="PROSITE" id="PS50181"/>
    </source>
</evidence>
<dbReference type="AlphaFoldDB" id="A0A6P8DPL9"/>
<dbReference type="PANTHER" id="PTHR34049:SF1">
    <property type="entry name" value="F-BOX PROTEIN SKIP27"/>
    <property type="match status" value="1"/>
</dbReference>
<name>A0A6P8DPL9_PUNGR</name>
<sequence length="143" mass="16031">MALGEGVKCGVVDGEVEEMLGFGCVKYTRGMGRKRIVIFSNVETSPDDSAMHAPLKRQCSGRLSIESDKSALETLPQDILIRILCGVEHEDLKQLVRVSKSIKEAVSLSCHSEAMALRLQNPYQNPRIQDFDWPRGPKRGRRY</sequence>
<reference evidence="2" key="1">
    <citation type="journal article" date="2020" name="Plant Biotechnol. J.">
        <title>The pomegranate (Punica granatum L.) draft genome dissects genetic divergence between soft- and hard-seeded cultivars.</title>
        <authorList>
            <person name="Luo X."/>
            <person name="Li H."/>
            <person name="Wu Z."/>
            <person name="Yao W."/>
            <person name="Zhao P."/>
            <person name="Cao D."/>
            <person name="Yu H."/>
            <person name="Li K."/>
            <person name="Poudel K."/>
            <person name="Zhao D."/>
            <person name="Zhang F."/>
            <person name="Xia X."/>
            <person name="Chen L."/>
            <person name="Wang Q."/>
            <person name="Jing D."/>
            <person name="Cao S."/>
        </authorList>
    </citation>
    <scope>NUCLEOTIDE SEQUENCE [LARGE SCALE GENOMIC DNA]</scope>
    <source>
        <strain evidence="2">cv. Tunisia</strain>
    </source>
</reference>
<evidence type="ECO:0000313" key="3">
    <source>
        <dbReference type="RefSeq" id="XP_031393868.1"/>
    </source>
</evidence>
<gene>
    <name evidence="3" type="primary">LOC116205405</name>
</gene>
<proteinExistence type="predicted"/>
<dbReference type="PROSITE" id="PS50181">
    <property type="entry name" value="FBOX"/>
    <property type="match status" value="1"/>
</dbReference>
<protein>
    <submittedName>
        <fullName evidence="3">F-box protein SKIP27-like isoform X2</fullName>
    </submittedName>
</protein>
<dbReference type="RefSeq" id="XP_031393868.1">
    <property type="nucleotide sequence ID" value="XM_031538008.1"/>
</dbReference>
<evidence type="ECO:0000313" key="2">
    <source>
        <dbReference type="Proteomes" id="UP000515151"/>
    </source>
</evidence>
<keyword evidence="2" id="KW-1185">Reference proteome</keyword>
<reference evidence="3" key="2">
    <citation type="submission" date="2025-08" db="UniProtKB">
        <authorList>
            <consortium name="RefSeq"/>
        </authorList>
    </citation>
    <scope>IDENTIFICATION</scope>
    <source>
        <tissue evidence="3">Leaf</tissue>
    </source>
</reference>
<dbReference type="InterPro" id="IPR045286">
    <property type="entry name" value="FBS1-like"/>
</dbReference>
<dbReference type="GeneID" id="116205405"/>
<organism evidence="2 3">
    <name type="scientific">Punica granatum</name>
    <name type="common">Pomegranate</name>
    <dbReference type="NCBI Taxonomy" id="22663"/>
    <lineage>
        <taxon>Eukaryota</taxon>
        <taxon>Viridiplantae</taxon>
        <taxon>Streptophyta</taxon>
        <taxon>Embryophyta</taxon>
        <taxon>Tracheophyta</taxon>
        <taxon>Spermatophyta</taxon>
        <taxon>Magnoliopsida</taxon>
        <taxon>eudicotyledons</taxon>
        <taxon>Gunneridae</taxon>
        <taxon>Pentapetalae</taxon>
        <taxon>rosids</taxon>
        <taxon>malvids</taxon>
        <taxon>Myrtales</taxon>
        <taxon>Lythraceae</taxon>
        <taxon>Punica</taxon>
    </lineage>
</organism>
<dbReference type="SUPFAM" id="SSF81383">
    <property type="entry name" value="F-box domain"/>
    <property type="match status" value="1"/>
</dbReference>
<dbReference type="InterPro" id="IPR036047">
    <property type="entry name" value="F-box-like_dom_sf"/>
</dbReference>
<dbReference type="PANTHER" id="PTHR34049">
    <property type="entry name" value="F-BOX PROTEIN SKIP27"/>
    <property type="match status" value="1"/>
</dbReference>
<accession>A0A6P8DPL9</accession>
<feature type="domain" description="F-box" evidence="1">
    <location>
        <begin position="69"/>
        <end position="119"/>
    </location>
</feature>
<dbReference type="Proteomes" id="UP000515151">
    <property type="component" value="Chromosome 4"/>
</dbReference>
<dbReference type="InterPro" id="IPR001810">
    <property type="entry name" value="F-box_dom"/>
</dbReference>